<evidence type="ECO:0000256" key="1">
    <source>
        <dbReference type="SAM" id="MobiDB-lite"/>
    </source>
</evidence>
<dbReference type="OrthoDB" id="1930826at2759"/>
<keyword evidence="4" id="KW-1185">Reference proteome</keyword>
<proteinExistence type="predicted"/>
<name>A0A7J6VHV7_THATH</name>
<comment type="caution">
    <text evidence="3">The sequence shown here is derived from an EMBL/GenBank/DDBJ whole genome shotgun (WGS) entry which is preliminary data.</text>
</comment>
<dbReference type="Proteomes" id="UP000554482">
    <property type="component" value="Unassembled WGS sequence"/>
</dbReference>
<evidence type="ECO:0000313" key="4">
    <source>
        <dbReference type="Proteomes" id="UP000554482"/>
    </source>
</evidence>
<organism evidence="3 4">
    <name type="scientific">Thalictrum thalictroides</name>
    <name type="common">Rue-anemone</name>
    <name type="synonym">Anemone thalictroides</name>
    <dbReference type="NCBI Taxonomy" id="46969"/>
    <lineage>
        <taxon>Eukaryota</taxon>
        <taxon>Viridiplantae</taxon>
        <taxon>Streptophyta</taxon>
        <taxon>Embryophyta</taxon>
        <taxon>Tracheophyta</taxon>
        <taxon>Spermatophyta</taxon>
        <taxon>Magnoliopsida</taxon>
        <taxon>Ranunculales</taxon>
        <taxon>Ranunculaceae</taxon>
        <taxon>Thalictroideae</taxon>
        <taxon>Thalictrum</taxon>
    </lineage>
</organism>
<feature type="region of interest" description="Disordered" evidence="1">
    <location>
        <begin position="224"/>
        <end position="245"/>
    </location>
</feature>
<feature type="domain" description="AT3G52170-like helix-turn-helix" evidence="2">
    <location>
        <begin position="82"/>
        <end position="131"/>
    </location>
</feature>
<dbReference type="Pfam" id="PF25896">
    <property type="entry name" value="HTH_AT3G52170"/>
    <property type="match status" value="1"/>
</dbReference>
<evidence type="ECO:0000313" key="3">
    <source>
        <dbReference type="EMBL" id="KAF5184689.1"/>
    </source>
</evidence>
<protein>
    <recommendedName>
        <fullName evidence="2">AT3G52170-like helix-turn-helix domain-containing protein</fullName>
    </recommendedName>
</protein>
<accession>A0A7J6VHV7</accession>
<dbReference type="InterPro" id="IPR058942">
    <property type="entry name" value="AT3G52170-like"/>
</dbReference>
<sequence>MQAVRGLSRSALSSSKTTSASSISVSVSLRSSPFFNNKDISNAIINGSNLHCCSRGRYFAALVPSDSNSSSSTPQRGPKRVSKHERRAMLKAFVDKYRASNSGKYPTPSAAQKQVGGCYYVVKKILQEIEYNSQKSSVIISTTNEAPFEKEVPQEECPPFPEAKEILSSATGADLTSSAQSLGLKDDSQAVATTNLDMDEATSSINQAKEETLGAIEMSFSKDALNPKTPVNASNADEDHSPPKRATVWGNLKSFADGIINMWRKM</sequence>
<reference evidence="3 4" key="1">
    <citation type="submission" date="2020-06" db="EMBL/GenBank/DDBJ databases">
        <title>Transcriptomic and genomic resources for Thalictrum thalictroides and T. hernandezii: Facilitating candidate gene discovery in an emerging model plant lineage.</title>
        <authorList>
            <person name="Arias T."/>
            <person name="Riano-Pachon D.M."/>
            <person name="Di Stilio V.S."/>
        </authorList>
    </citation>
    <scope>NUCLEOTIDE SEQUENCE [LARGE SCALE GENOMIC DNA]</scope>
    <source>
        <strain evidence="4">cv. WT478/WT964</strain>
        <tissue evidence="3">Leaves</tissue>
    </source>
</reference>
<dbReference type="PANTHER" id="PTHR34568">
    <property type="entry name" value="RRM DOMAIN-CONTAINING PROTEIN"/>
    <property type="match status" value="1"/>
</dbReference>
<dbReference type="InterPro" id="IPR058941">
    <property type="entry name" value="HTH_AT3G52170-like"/>
</dbReference>
<dbReference type="PANTHER" id="PTHR34568:SF4">
    <property type="entry name" value="OS02G0638000 PROTEIN"/>
    <property type="match status" value="1"/>
</dbReference>
<evidence type="ECO:0000259" key="2">
    <source>
        <dbReference type="Pfam" id="PF25896"/>
    </source>
</evidence>
<dbReference type="EMBL" id="JABWDY010031752">
    <property type="protein sequence ID" value="KAF5184689.1"/>
    <property type="molecule type" value="Genomic_DNA"/>
</dbReference>
<gene>
    <name evidence="3" type="ORF">FRX31_025721</name>
</gene>
<feature type="region of interest" description="Disordered" evidence="1">
    <location>
        <begin position="64"/>
        <end position="84"/>
    </location>
</feature>
<dbReference type="AlphaFoldDB" id="A0A7J6VHV7"/>